<feature type="region of interest" description="Disordered" evidence="1">
    <location>
        <begin position="1"/>
        <end position="21"/>
    </location>
</feature>
<dbReference type="Proteomes" id="UP001500957">
    <property type="component" value="Unassembled WGS sequence"/>
</dbReference>
<protein>
    <submittedName>
        <fullName evidence="2">Uncharacterized protein</fullName>
    </submittedName>
</protein>
<evidence type="ECO:0000256" key="1">
    <source>
        <dbReference type="SAM" id="MobiDB-lite"/>
    </source>
</evidence>
<organism evidence="2 3">
    <name type="scientific">Sporichthya brevicatena</name>
    <dbReference type="NCBI Taxonomy" id="171442"/>
    <lineage>
        <taxon>Bacteria</taxon>
        <taxon>Bacillati</taxon>
        <taxon>Actinomycetota</taxon>
        <taxon>Actinomycetes</taxon>
        <taxon>Sporichthyales</taxon>
        <taxon>Sporichthyaceae</taxon>
        <taxon>Sporichthya</taxon>
    </lineage>
</organism>
<accession>A0ABN1GBU9</accession>
<gene>
    <name evidence="2" type="ORF">GCM10009547_07660</name>
</gene>
<evidence type="ECO:0000313" key="3">
    <source>
        <dbReference type="Proteomes" id="UP001500957"/>
    </source>
</evidence>
<name>A0ABN1GBU9_9ACTN</name>
<evidence type="ECO:0000313" key="2">
    <source>
        <dbReference type="EMBL" id="GAA0608182.1"/>
    </source>
</evidence>
<reference evidence="2 3" key="1">
    <citation type="journal article" date="2019" name="Int. J. Syst. Evol. Microbiol.">
        <title>The Global Catalogue of Microorganisms (GCM) 10K type strain sequencing project: providing services to taxonomists for standard genome sequencing and annotation.</title>
        <authorList>
            <consortium name="The Broad Institute Genomics Platform"/>
            <consortium name="The Broad Institute Genome Sequencing Center for Infectious Disease"/>
            <person name="Wu L."/>
            <person name="Ma J."/>
        </authorList>
    </citation>
    <scope>NUCLEOTIDE SEQUENCE [LARGE SCALE GENOMIC DNA]</scope>
    <source>
        <strain evidence="2 3">JCM 10671</strain>
    </source>
</reference>
<proteinExistence type="predicted"/>
<feature type="compositionally biased region" description="Basic and acidic residues" evidence="1">
    <location>
        <begin position="39"/>
        <end position="49"/>
    </location>
</feature>
<feature type="compositionally biased region" description="Gly residues" evidence="1">
    <location>
        <begin position="1"/>
        <end position="13"/>
    </location>
</feature>
<sequence length="59" mass="6139">MLGGQIGEAGGSDMGVEVDAHPVRVLGGETLPRAEFHPVERGHPHRAEAELTSAHGADE</sequence>
<comment type="caution">
    <text evidence="2">The sequence shown here is derived from an EMBL/GenBank/DDBJ whole genome shotgun (WGS) entry which is preliminary data.</text>
</comment>
<feature type="region of interest" description="Disordered" evidence="1">
    <location>
        <begin position="39"/>
        <end position="59"/>
    </location>
</feature>
<dbReference type="EMBL" id="BAAAHE010000007">
    <property type="protein sequence ID" value="GAA0608182.1"/>
    <property type="molecule type" value="Genomic_DNA"/>
</dbReference>
<keyword evidence="3" id="KW-1185">Reference proteome</keyword>